<dbReference type="Proteomes" id="UP001164539">
    <property type="component" value="Chromosome 9"/>
</dbReference>
<organism evidence="1 2">
    <name type="scientific">Melia azedarach</name>
    <name type="common">Chinaberry tree</name>
    <dbReference type="NCBI Taxonomy" id="155640"/>
    <lineage>
        <taxon>Eukaryota</taxon>
        <taxon>Viridiplantae</taxon>
        <taxon>Streptophyta</taxon>
        <taxon>Embryophyta</taxon>
        <taxon>Tracheophyta</taxon>
        <taxon>Spermatophyta</taxon>
        <taxon>Magnoliopsida</taxon>
        <taxon>eudicotyledons</taxon>
        <taxon>Gunneridae</taxon>
        <taxon>Pentapetalae</taxon>
        <taxon>rosids</taxon>
        <taxon>malvids</taxon>
        <taxon>Sapindales</taxon>
        <taxon>Meliaceae</taxon>
        <taxon>Melia</taxon>
    </lineage>
</organism>
<reference evidence="1 2" key="1">
    <citation type="journal article" date="2023" name="Science">
        <title>Complex scaffold remodeling in plant triterpene biosynthesis.</title>
        <authorList>
            <person name="De La Pena R."/>
            <person name="Hodgson H."/>
            <person name="Liu J.C."/>
            <person name="Stephenson M.J."/>
            <person name="Martin A.C."/>
            <person name="Owen C."/>
            <person name="Harkess A."/>
            <person name="Leebens-Mack J."/>
            <person name="Jimenez L.E."/>
            <person name="Osbourn A."/>
            <person name="Sattely E.S."/>
        </authorList>
    </citation>
    <scope>NUCLEOTIDE SEQUENCE [LARGE SCALE GENOMIC DNA]</scope>
    <source>
        <strain evidence="2">cv. JPN11</strain>
        <tissue evidence="1">Leaf</tissue>
    </source>
</reference>
<evidence type="ECO:0000313" key="1">
    <source>
        <dbReference type="EMBL" id="KAJ4710145.1"/>
    </source>
</evidence>
<comment type="caution">
    <text evidence="1">The sequence shown here is derived from an EMBL/GenBank/DDBJ whole genome shotgun (WGS) entry which is preliminary data.</text>
</comment>
<name>A0ACC1XIE5_MELAZ</name>
<keyword evidence="1" id="KW-0812">Transmembrane</keyword>
<dbReference type="EMBL" id="CM051402">
    <property type="protein sequence ID" value="KAJ4710145.1"/>
    <property type="molecule type" value="Genomic_DNA"/>
</dbReference>
<sequence>MVPRSRSYPLSATPVTIFAHLLVIAVTTLVLVWLLDKREGLAFISDDKLKIFNVHPLLMIIGFVLIGGEAIMAYKTIPGTRRAQKATHFILHLIALASGILGVYVIFKFHHEAGIRNMYTLHSWLGMITICLYGLQWLLAFFSYVFPGAKMSVRAAYLPWHSFFGLVIFFLAICTAETGIVQKFIFLGLFKNQEALILNFIGLLLILFAISVGLAVVLPRIY</sequence>
<accession>A0ACC1XIE5</accession>
<proteinExistence type="predicted"/>
<gene>
    <name evidence="1" type="ORF">OWV82_016366</name>
</gene>
<evidence type="ECO:0000313" key="2">
    <source>
        <dbReference type="Proteomes" id="UP001164539"/>
    </source>
</evidence>
<protein>
    <submittedName>
        <fullName evidence="1">Transmembrane ascorbate ferrireductase 1</fullName>
    </submittedName>
</protein>
<keyword evidence="2" id="KW-1185">Reference proteome</keyword>
<keyword evidence="1" id="KW-0472">Membrane</keyword>